<dbReference type="PANTHER" id="PTHR40407">
    <property type="entry name" value="MEMBRANE PROTEIN-LIKE PROTEIN"/>
    <property type="match status" value="1"/>
</dbReference>
<reference evidence="3" key="2">
    <citation type="submission" date="2020-09" db="EMBL/GenBank/DDBJ databases">
        <authorList>
            <person name="Sun Q."/>
            <person name="Zhou Y."/>
        </authorList>
    </citation>
    <scope>NUCLEOTIDE SEQUENCE</scope>
    <source>
        <strain evidence="3">CGMCC 1.12195</strain>
    </source>
</reference>
<feature type="transmembrane region" description="Helical" evidence="1">
    <location>
        <begin position="67"/>
        <end position="89"/>
    </location>
</feature>
<name>A0A917M6R6_9SPHI</name>
<dbReference type="Pfam" id="PF07786">
    <property type="entry name" value="HGSNAT_cat"/>
    <property type="match status" value="1"/>
</dbReference>
<protein>
    <recommendedName>
        <fullName evidence="2">Heparan-alpha-glucosaminide N-acetyltransferase catalytic domain-containing protein</fullName>
    </recommendedName>
</protein>
<dbReference type="PANTHER" id="PTHR40407:SF1">
    <property type="entry name" value="HEPARAN-ALPHA-GLUCOSAMINIDE N-ACETYLTRANSFERASE CATALYTIC DOMAIN-CONTAINING PROTEIN"/>
    <property type="match status" value="1"/>
</dbReference>
<gene>
    <name evidence="3" type="ORF">GCM10007415_12700</name>
</gene>
<keyword evidence="1" id="KW-0472">Membrane</keyword>
<evidence type="ECO:0000259" key="2">
    <source>
        <dbReference type="Pfam" id="PF07786"/>
    </source>
</evidence>
<accession>A0A917M6R6</accession>
<evidence type="ECO:0000256" key="1">
    <source>
        <dbReference type="SAM" id="Phobius"/>
    </source>
</evidence>
<dbReference type="EMBL" id="BMER01000001">
    <property type="protein sequence ID" value="GGG81493.1"/>
    <property type="molecule type" value="Genomic_DNA"/>
</dbReference>
<dbReference type="InterPro" id="IPR012429">
    <property type="entry name" value="HGSNAT_cat"/>
</dbReference>
<feature type="domain" description="Heparan-alpha-glucosaminide N-acetyltransferase catalytic" evidence="2">
    <location>
        <begin position="10"/>
        <end position="184"/>
    </location>
</feature>
<proteinExistence type="predicted"/>
<evidence type="ECO:0000313" key="3">
    <source>
        <dbReference type="EMBL" id="GGG81493.1"/>
    </source>
</evidence>
<feature type="transmembrane region" description="Helical" evidence="1">
    <location>
        <begin position="317"/>
        <end position="337"/>
    </location>
</feature>
<keyword evidence="1" id="KW-1133">Transmembrane helix</keyword>
<keyword evidence="1" id="KW-0812">Transmembrane</keyword>
<keyword evidence="4" id="KW-1185">Reference proteome</keyword>
<feature type="transmembrane region" description="Helical" evidence="1">
    <location>
        <begin position="234"/>
        <end position="254"/>
    </location>
</feature>
<organism evidence="3 4">
    <name type="scientific">Parapedobacter pyrenivorans</name>
    <dbReference type="NCBI Taxonomy" id="1305674"/>
    <lineage>
        <taxon>Bacteria</taxon>
        <taxon>Pseudomonadati</taxon>
        <taxon>Bacteroidota</taxon>
        <taxon>Sphingobacteriia</taxon>
        <taxon>Sphingobacteriales</taxon>
        <taxon>Sphingobacteriaceae</taxon>
        <taxon>Parapedobacter</taxon>
    </lineage>
</organism>
<dbReference type="Proteomes" id="UP000660862">
    <property type="component" value="Unassembled WGS sequence"/>
</dbReference>
<feature type="transmembrane region" description="Helical" evidence="1">
    <location>
        <begin position="95"/>
        <end position="114"/>
    </location>
</feature>
<evidence type="ECO:0000313" key="4">
    <source>
        <dbReference type="Proteomes" id="UP000660862"/>
    </source>
</evidence>
<feature type="transmembrane region" description="Helical" evidence="1">
    <location>
        <begin position="274"/>
        <end position="297"/>
    </location>
</feature>
<feature type="transmembrane region" description="Helical" evidence="1">
    <location>
        <begin position="34"/>
        <end position="55"/>
    </location>
</feature>
<feature type="transmembrane region" description="Helical" evidence="1">
    <location>
        <begin position="189"/>
        <end position="206"/>
    </location>
</feature>
<dbReference type="AlphaFoldDB" id="A0A917M6R6"/>
<feature type="transmembrane region" description="Helical" evidence="1">
    <location>
        <begin position="162"/>
        <end position="180"/>
    </location>
</feature>
<reference evidence="3" key="1">
    <citation type="journal article" date="2014" name="Int. J. Syst. Evol. Microbiol.">
        <title>Complete genome sequence of Corynebacterium casei LMG S-19264T (=DSM 44701T), isolated from a smear-ripened cheese.</title>
        <authorList>
            <consortium name="US DOE Joint Genome Institute (JGI-PGF)"/>
            <person name="Walter F."/>
            <person name="Albersmeier A."/>
            <person name="Kalinowski J."/>
            <person name="Ruckert C."/>
        </authorList>
    </citation>
    <scope>NUCLEOTIDE SEQUENCE</scope>
    <source>
        <strain evidence="3">CGMCC 1.12195</strain>
    </source>
</reference>
<feature type="transmembrane region" description="Helical" evidence="1">
    <location>
        <begin position="121"/>
        <end position="142"/>
    </location>
</feature>
<comment type="caution">
    <text evidence="3">The sequence shown here is derived from an EMBL/GenBank/DDBJ whole genome shotgun (WGS) entry which is preliminary data.</text>
</comment>
<sequence>MALDHIRDLFHESALLEDPTNLATTTPALFFTRWITHLCAPIFVFLSGTSVYLSFRRPADTSTTRKLLITRGLWLILLEFTVVNFGIWFDIHFEVFLAQVIAAIGLGLILLGILLGTPPPILGLIGVFIISTYSFFPLSQLVNPGLIPLPWGSNLLVGYPPIPWIAILLVGYWAGTLMELDKAKRSRTFLLIGVGCLVSFILVRLVNGYGDPAAWGIQKNDLYTFLSFINVTKYPPSLLFDLLMLGSMFLLLSLAERLSGRVFGIVKLYGSVPLFYYLLHWYIIHLLLFLVLFFQGFTVADFRFGFNFGRPEAPSGLPLWGVYAVWVGVVALLYPLCRWYSRYKSTHKEKKWLRYL</sequence>